<dbReference type="SUPFAM" id="SSF53850">
    <property type="entry name" value="Periplasmic binding protein-like II"/>
    <property type="match status" value="1"/>
</dbReference>
<dbReference type="InterPro" id="IPR050490">
    <property type="entry name" value="Bact_solute-bd_prot1"/>
</dbReference>
<dbReference type="PANTHER" id="PTHR43649:SF30">
    <property type="entry name" value="ABC TRANSPORTER SUBSTRATE-BINDING PROTEIN"/>
    <property type="match status" value="1"/>
</dbReference>
<keyword evidence="2" id="KW-1185">Reference proteome</keyword>
<proteinExistence type="predicted"/>
<dbReference type="PROSITE" id="PS51257">
    <property type="entry name" value="PROKAR_LIPOPROTEIN"/>
    <property type="match status" value="1"/>
</dbReference>
<protein>
    <submittedName>
        <fullName evidence="1">ABC transporter substrate-binding protein</fullName>
    </submittedName>
</protein>
<gene>
    <name evidence="1" type="ORF">C1J01_05270</name>
</gene>
<name>A0A2W2F0Y0_9ACTN</name>
<dbReference type="EMBL" id="POUD01000012">
    <property type="protein sequence ID" value="PZG22015.1"/>
    <property type="molecule type" value="Genomic_DNA"/>
</dbReference>
<reference evidence="1 2" key="1">
    <citation type="submission" date="2018-01" db="EMBL/GenBank/DDBJ databases">
        <title>Draft genome sequence of Nonomuraea sp. KC333.</title>
        <authorList>
            <person name="Sahin N."/>
            <person name="Saygin H."/>
            <person name="Ay H."/>
        </authorList>
    </citation>
    <scope>NUCLEOTIDE SEQUENCE [LARGE SCALE GENOMIC DNA]</scope>
    <source>
        <strain evidence="1 2">KC333</strain>
    </source>
</reference>
<dbReference type="InterPro" id="IPR006059">
    <property type="entry name" value="SBP"/>
</dbReference>
<sequence length="431" mass="47925">MNEVDRRGFLKLALAGAAAAGLAGCGGGDGAADGVTSLRYAWWGNNVRQQNYTKALKEFAAKNPDIQVEPEFAEYEAFQERMTTQMAARDVADIFWIASAQVMTYARNNLYRDLQGISTLDLSAYDNAALESFKLDGKLNTMPFGIFVPVIRWNQTFAEEDGVELPAGEDEWTWDAWAELLVDYTKDNPKGRKGSPYEADADLPFEAWLRQRGEQLWTHDGRIGFTVDGVSSWFDWWEKLLKAGAVLTLSEQEGMSPDWTLVGDKVLGKVANSNHIIDDAKMFPDHTFKERAVPIAPGAQAGHKFLYYPRMAIYQGIDPDKVEAAGKLINYNTNTVDMLKVVGLTMGAPVNPEILKQAYDFASEDETEMLKVVQADQEAERRPRYEAPPGTNTWRTAMARVAEEIALGRTTVPAGSARFIEEVQAGIDRAK</sequence>
<dbReference type="PANTHER" id="PTHR43649">
    <property type="entry name" value="ARABINOSE-BINDING PROTEIN-RELATED"/>
    <property type="match status" value="1"/>
</dbReference>
<dbReference type="OrthoDB" id="7918484at2"/>
<dbReference type="PROSITE" id="PS51318">
    <property type="entry name" value="TAT"/>
    <property type="match status" value="1"/>
</dbReference>
<comment type="caution">
    <text evidence="1">The sequence shown here is derived from an EMBL/GenBank/DDBJ whole genome shotgun (WGS) entry which is preliminary data.</text>
</comment>
<dbReference type="Gene3D" id="3.40.190.10">
    <property type="entry name" value="Periplasmic binding protein-like II"/>
    <property type="match status" value="2"/>
</dbReference>
<evidence type="ECO:0000313" key="2">
    <source>
        <dbReference type="Proteomes" id="UP000249304"/>
    </source>
</evidence>
<evidence type="ECO:0000313" key="1">
    <source>
        <dbReference type="EMBL" id="PZG22015.1"/>
    </source>
</evidence>
<dbReference type="Pfam" id="PF13416">
    <property type="entry name" value="SBP_bac_8"/>
    <property type="match status" value="1"/>
</dbReference>
<dbReference type="AlphaFoldDB" id="A0A2W2F0Y0"/>
<organism evidence="1 2">
    <name type="scientific">Nonomuraea aridisoli</name>
    <dbReference type="NCBI Taxonomy" id="2070368"/>
    <lineage>
        <taxon>Bacteria</taxon>
        <taxon>Bacillati</taxon>
        <taxon>Actinomycetota</taxon>
        <taxon>Actinomycetes</taxon>
        <taxon>Streptosporangiales</taxon>
        <taxon>Streptosporangiaceae</taxon>
        <taxon>Nonomuraea</taxon>
    </lineage>
</organism>
<dbReference type="Proteomes" id="UP000249304">
    <property type="component" value="Unassembled WGS sequence"/>
</dbReference>
<accession>A0A2W2F0Y0</accession>
<dbReference type="InterPro" id="IPR006311">
    <property type="entry name" value="TAT_signal"/>
</dbReference>
<dbReference type="RefSeq" id="WP_111176601.1">
    <property type="nucleotide sequence ID" value="NZ_POUD01000012.1"/>
</dbReference>